<organism evidence="8 9">
    <name type="scientific">Glossina pallidipes</name>
    <name type="common">Tsetse fly</name>
    <dbReference type="NCBI Taxonomy" id="7398"/>
    <lineage>
        <taxon>Eukaryota</taxon>
        <taxon>Metazoa</taxon>
        <taxon>Ecdysozoa</taxon>
        <taxon>Arthropoda</taxon>
        <taxon>Hexapoda</taxon>
        <taxon>Insecta</taxon>
        <taxon>Pterygota</taxon>
        <taxon>Neoptera</taxon>
        <taxon>Endopterygota</taxon>
        <taxon>Diptera</taxon>
        <taxon>Brachycera</taxon>
        <taxon>Muscomorpha</taxon>
        <taxon>Hippoboscoidea</taxon>
        <taxon>Glossinidae</taxon>
        <taxon>Glossina</taxon>
    </lineage>
</organism>
<keyword evidence="4" id="KW-1133">Transmembrane helix</keyword>
<reference evidence="8" key="2">
    <citation type="submission" date="2020-05" db="UniProtKB">
        <authorList>
            <consortium name="EnsemblMetazoa"/>
        </authorList>
    </citation>
    <scope>IDENTIFICATION</scope>
    <source>
        <strain evidence="8">IAEA</strain>
    </source>
</reference>
<dbReference type="AlphaFoldDB" id="A0A1A9ZGC1"/>
<name>A0A1A9ZGC1_GLOPL</name>
<dbReference type="PANTHER" id="PTHR15415">
    <property type="entry name" value="MITOFILIN"/>
    <property type="match status" value="1"/>
</dbReference>
<keyword evidence="3 7" id="KW-0999">Mitochondrion inner membrane</keyword>
<dbReference type="Proteomes" id="UP000092445">
    <property type="component" value="Unassembled WGS sequence"/>
</dbReference>
<comment type="subunit">
    <text evidence="7">Component of the mitochondrial contact site and cristae organizing system (MICOS) complex.</text>
</comment>
<evidence type="ECO:0000256" key="2">
    <source>
        <dbReference type="ARBA" id="ARBA00022692"/>
    </source>
</evidence>
<reference evidence="9" key="1">
    <citation type="submission" date="2014-03" db="EMBL/GenBank/DDBJ databases">
        <authorList>
            <person name="Aksoy S."/>
            <person name="Warren W."/>
            <person name="Wilson R.K."/>
        </authorList>
    </citation>
    <scope>NUCLEOTIDE SEQUENCE [LARGE SCALE GENOMIC DNA]</scope>
    <source>
        <strain evidence="9">IAEA</strain>
    </source>
</reference>
<keyword evidence="6" id="KW-0472">Membrane</keyword>
<evidence type="ECO:0000256" key="7">
    <source>
        <dbReference type="RuleBase" id="RU363000"/>
    </source>
</evidence>
<proteinExistence type="inferred from homology"/>
<evidence type="ECO:0000256" key="6">
    <source>
        <dbReference type="ARBA" id="ARBA00023136"/>
    </source>
</evidence>
<evidence type="ECO:0000313" key="9">
    <source>
        <dbReference type="Proteomes" id="UP000092445"/>
    </source>
</evidence>
<protein>
    <recommendedName>
        <fullName evidence="7">MICOS complex subunit MIC60</fullName>
    </recommendedName>
    <alternativeName>
        <fullName evidence="7">Mitofilin</fullName>
    </alternativeName>
</protein>
<dbReference type="STRING" id="7398.A0A1A9ZGC1"/>
<dbReference type="InterPro" id="IPR019133">
    <property type="entry name" value="MIC60"/>
</dbReference>
<comment type="subcellular location">
    <subcellularLocation>
        <location evidence="7">Mitochondrion inner membrane</location>
        <topology evidence="7">Single-pass membrane protein</topology>
    </subcellularLocation>
</comment>
<dbReference type="GO" id="GO:0061617">
    <property type="term" value="C:MICOS complex"/>
    <property type="evidence" value="ECO:0007669"/>
    <property type="project" value="TreeGrafter"/>
</dbReference>
<dbReference type="Pfam" id="PF09731">
    <property type="entry name" value="Mitofilin"/>
    <property type="match status" value="1"/>
</dbReference>
<evidence type="ECO:0000313" key="8">
    <source>
        <dbReference type="EnsemblMetazoa" id="GPAI013749-PA"/>
    </source>
</evidence>
<sequence length="208" mass="23189">MLKESELKRHYTRKLEDKMATEKANYKLQLAAMLGKIRGMNAVMQALSVCYAIARAEGEQSSHQAQALWAAYQALWCLVRTGEPGTHWKTKLCPLRNEIKAIKIVADPISKAELQNTKFDYSSTTSVDWDIARIEQCHPLTAIHLHKCHINNNTAPILLTTIASTGNNIHSGNHNSNNCTDKNTSSYSNSNVISAISTNKQHSLRNDS</sequence>
<keyword evidence="5 7" id="KW-0496">Mitochondrion</keyword>
<evidence type="ECO:0000256" key="4">
    <source>
        <dbReference type="ARBA" id="ARBA00022989"/>
    </source>
</evidence>
<dbReference type="EnsemblMetazoa" id="GPAI013749-RA">
    <property type="protein sequence ID" value="GPAI013749-PA"/>
    <property type="gene ID" value="GPAI013749"/>
</dbReference>
<evidence type="ECO:0000256" key="3">
    <source>
        <dbReference type="ARBA" id="ARBA00022792"/>
    </source>
</evidence>
<keyword evidence="2 7" id="KW-0812">Transmembrane</keyword>
<comment type="function">
    <text evidence="7">Component of the MICOS complex, a large protein complex of the mitochondrial inner membrane that plays crucial roles in the maintenance of crista junctions, inner membrane architecture, and formation of contact sites to the outer membrane.</text>
</comment>
<dbReference type="GO" id="GO:0042407">
    <property type="term" value="P:cristae formation"/>
    <property type="evidence" value="ECO:0007669"/>
    <property type="project" value="TreeGrafter"/>
</dbReference>
<keyword evidence="9" id="KW-1185">Reference proteome</keyword>
<comment type="similarity">
    <text evidence="1 7">Belongs to the MICOS complex subunit Mic60 family.</text>
</comment>
<evidence type="ECO:0000256" key="1">
    <source>
        <dbReference type="ARBA" id="ARBA00010877"/>
    </source>
</evidence>
<dbReference type="PANTHER" id="PTHR15415:SF7">
    <property type="entry name" value="MICOS COMPLEX SUBUNIT MIC60"/>
    <property type="match status" value="1"/>
</dbReference>
<dbReference type="VEuPathDB" id="VectorBase:GPAI013749"/>
<evidence type="ECO:0000256" key="5">
    <source>
        <dbReference type="ARBA" id="ARBA00023128"/>
    </source>
</evidence>
<accession>A0A1A9ZGC1</accession>